<organism evidence="1 2">
    <name type="scientific">Cirrhinus molitorella</name>
    <name type="common">mud carp</name>
    <dbReference type="NCBI Taxonomy" id="172907"/>
    <lineage>
        <taxon>Eukaryota</taxon>
        <taxon>Metazoa</taxon>
        <taxon>Chordata</taxon>
        <taxon>Craniata</taxon>
        <taxon>Vertebrata</taxon>
        <taxon>Euteleostomi</taxon>
        <taxon>Actinopterygii</taxon>
        <taxon>Neopterygii</taxon>
        <taxon>Teleostei</taxon>
        <taxon>Ostariophysi</taxon>
        <taxon>Cypriniformes</taxon>
        <taxon>Cyprinidae</taxon>
        <taxon>Labeoninae</taxon>
        <taxon>Labeonini</taxon>
        <taxon>Cirrhinus</taxon>
    </lineage>
</organism>
<reference evidence="1 2" key="1">
    <citation type="submission" date="2023-09" db="EMBL/GenBank/DDBJ databases">
        <authorList>
            <person name="Wang M."/>
        </authorList>
    </citation>
    <scope>NUCLEOTIDE SEQUENCE [LARGE SCALE GENOMIC DNA]</scope>
    <source>
        <strain evidence="1">GT-2023</strain>
        <tissue evidence="1">Liver</tissue>
    </source>
</reference>
<dbReference type="Proteomes" id="UP001558613">
    <property type="component" value="Unassembled WGS sequence"/>
</dbReference>
<dbReference type="PANTHER" id="PTHR47526:SF4">
    <property type="entry name" value="SWIM-TYPE DOMAIN-CONTAINING PROTEIN"/>
    <property type="match status" value="1"/>
</dbReference>
<sequence>MKKSEFSSELKYLPAIEAVDITNYLVVQTSFYSTKQMKAYKSMDAYNYFVSGWVNDIGTKVLQNDNRLVFARVNHSQRSAETPLKTWVIAKHDGEVIAAHCNCMAGGSSFFY</sequence>
<keyword evidence="2" id="KW-1185">Reference proteome</keyword>
<gene>
    <name evidence="1" type="ORF">QQF64_002842</name>
</gene>
<comment type="caution">
    <text evidence="1">The sequence shown here is derived from an EMBL/GenBank/DDBJ whole genome shotgun (WGS) entry which is preliminary data.</text>
</comment>
<proteinExistence type="predicted"/>
<accession>A0ABR3MR95</accession>
<dbReference type="EMBL" id="JAYMGO010000010">
    <property type="protein sequence ID" value="KAL1267167.1"/>
    <property type="molecule type" value="Genomic_DNA"/>
</dbReference>
<dbReference type="PANTHER" id="PTHR47526">
    <property type="entry name" value="ATP-DEPENDENT DNA HELICASE"/>
    <property type="match status" value="1"/>
</dbReference>
<evidence type="ECO:0000313" key="2">
    <source>
        <dbReference type="Proteomes" id="UP001558613"/>
    </source>
</evidence>
<protein>
    <submittedName>
        <fullName evidence="1">Uncharacterized protein</fullName>
    </submittedName>
</protein>
<evidence type="ECO:0000313" key="1">
    <source>
        <dbReference type="EMBL" id="KAL1267167.1"/>
    </source>
</evidence>
<name>A0ABR3MR95_9TELE</name>